<keyword evidence="2" id="KW-1185">Reference proteome</keyword>
<name>A0ACB9N258_9MYRT</name>
<organism evidence="1 2">
    <name type="scientific">Melastoma candidum</name>
    <dbReference type="NCBI Taxonomy" id="119954"/>
    <lineage>
        <taxon>Eukaryota</taxon>
        <taxon>Viridiplantae</taxon>
        <taxon>Streptophyta</taxon>
        <taxon>Embryophyta</taxon>
        <taxon>Tracheophyta</taxon>
        <taxon>Spermatophyta</taxon>
        <taxon>Magnoliopsida</taxon>
        <taxon>eudicotyledons</taxon>
        <taxon>Gunneridae</taxon>
        <taxon>Pentapetalae</taxon>
        <taxon>rosids</taxon>
        <taxon>malvids</taxon>
        <taxon>Myrtales</taxon>
        <taxon>Melastomataceae</taxon>
        <taxon>Melastomatoideae</taxon>
        <taxon>Melastomateae</taxon>
        <taxon>Melastoma</taxon>
    </lineage>
</organism>
<evidence type="ECO:0000313" key="1">
    <source>
        <dbReference type="EMBL" id="KAI4330640.1"/>
    </source>
</evidence>
<dbReference type="EMBL" id="CM042887">
    <property type="protein sequence ID" value="KAI4330640.1"/>
    <property type="molecule type" value="Genomic_DNA"/>
</dbReference>
<comment type="caution">
    <text evidence="1">The sequence shown here is derived from an EMBL/GenBank/DDBJ whole genome shotgun (WGS) entry which is preliminary data.</text>
</comment>
<proteinExistence type="predicted"/>
<protein>
    <submittedName>
        <fullName evidence="1">Uncharacterized protein</fullName>
    </submittedName>
</protein>
<accession>A0ACB9N258</accession>
<dbReference type="Proteomes" id="UP001057402">
    <property type="component" value="Chromosome 8"/>
</dbReference>
<sequence>MAASSLTGSMEQGGALVVIATSPASCSVPCDDLAELEWLSKFCGGLFLSASNRPCSCRPPLTCRSRRPRVPIFRRPDPNGFILGLPSRAIHPLPSKSGPSAPAPIPCDWTTRLLHPPGSLPPGRALPPGHVVKEGERRWTGRSPSEVPPLRSRENSTVEDRTPGPEDAVQRVRGPLQVRQASPGVPPSGQPRNSSRRNTPTPIGR</sequence>
<gene>
    <name evidence="1" type="ORF">MLD38_028910</name>
</gene>
<evidence type="ECO:0000313" key="2">
    <source>
        <dbReference type="Proteomes" id="UP001057402"/>
    </source>
</evidence>
<reference evidence="2" key="1">
    <citation type="journal article" date="2023" name="Front. Plant Sci.">
        <title>Chromosomal-level genome assembly of Melastoma candidum provides insights into trichome evolution.</title>
        <authorList>
            <person name="Zhong Y."/>
            <person name="Wu W."/>
            <person name="Sun C."/>
            <person name="Zou P."/>
            <person name="Liu Y."/>
            <person name="Dai S."/>
            <person name="Zhou R."/>
        </authorList>
    </citation>
    <scope>NUCLEOTIDE SEQUENCE [LARGE SCALE GENOMIC DNA]</scope>
</reference>